<sequence length="113" mass="12281">MSFVTAAMLYSSLNARLSAGISVILPDPTGLLLVSLILASSRGYDYPPMPTVRAWAVEDLVRVTVAIVDAVVAVVVRVCIGRMLQHAIQINIQYKQWLQWDGKTLKTLAGAVL</sequence>
<accession>A0A9P3BAE5</accession>
<dbReference type="Proteomes" id="UP001043456">
    <property type="component" value="Unassembled WGS sequence"/>
</dbReference>
<organism evidence="2 3">
    <name type="scientific">Aspergillus pseudoviridinutans</name>
    <dbReference type="NCBI Taxonomy" id="1517512"/>
    <lineage>
        <taxon>Eukaryota</taxon>
        <taxon>Fungi</taxon>
        <taxon>Dikarya</taxon>
        <taxon>Ascomycota</taxon>
        <taxon>Pezizomycotina</taxon>
        <taxon>Eurotiomycetes</taxon>
        <taxon>Eurotiomycetidae</taxon>
        <taxon>Eurotiales</taxon>
        <taxon>Aspergillaceae</taxon>
        <taxon>Aspergillus</taxon>
        <taxon>Aspergillus subgen. Fumigati</taxon>
    </lineage>
</organism>
<dbReference type="AlphaFoldDB" id="A0A9P3BAE5"/>
<protein>
    <submittedName>
        <fullName evidence="2">Uncharacterized protein</fullName>
    </submittedName>
</protein>
<proteinExistence type="predicted"/>
<evidence type="ECO:0000313" key="3">
    <source>
        <dbReference type="Proteomes" id="UP001043456"/>
    </source>
</evidence>
<keyword evidence="1" id="KW-1133">Transmembrane helix</keyword>
<dbReference type="RefSeq" id="XP_043157061.1">
    <property type="nucleotide sequence ID" value="XM_043301126.1"/>
</dbReference>
<evidence type="ECO:0000256" key="1">
    <source>
        <dbReference type="SAM" id="Phobius"/>
    </source>
</evidence>
<feature type="transmembrane region" description="Helical" evidence="1">
    <location>
        <begin position="60"/>
        <end position="80"/>
    </location>
</feature>
<reference evidence="2 3" key="1">
    <citation type="submission" date="2018-10" db="EMBL/GenBank/DDBJ databases">
        <title>Pan-genome distribution and transcriptional activeness of fungal secondary metabolism genes in Aspergillus section Fumigati.</title>
        <authorList>
            <person name="Takahashi H."/>
            <person name="Umemura M."/>
            <person name="Ninomiya A."/>
            <person name="Kusuya Y."/>
            <person name="Urayama S."/>
            <person name="Shimizu M."/>
            <person name="Watanabe A."/>
            <person name="Kamei K."/>
            <person name="Yaguchi T."/>
            <person name="Hagiwara D."/>
        </authorList>
    </citation>
    <scope>NUCLEOTIDE SEQUENCE [LARGE SCALE GENOMIC DNA]</scope>
    <source>
        <strain evidence="2 3">IFM 55266</strain>
    </source>
</reference>
<name>A0A9P3BAE5_9EURO</name>
<comment type="caution">
    <text evidence="2">The sequence shown here is derived from an EMBL/GenBank/DDBJ whole genome shotgun (WGS) entry which is preliminary data.</text>
</comment>
<keyword evidence="3" id="KW-1185">Reference proteome</keyword>
<keyword evidence="1" id="KW-0472">Membrane</keyword>
<feature type="transmembrane region" description="Helical" evidence="1">
    <location>
        <begin position="21"/>
        <end position="40"/>
    </location>
</feature>
<keyword evidence="1" id="KW-0812">Transmembrane</keyword>
<dbReference type="GeneID" id="67003813"/>
<dbReference type="EMBL" id="BHVY01000003">
    <property type="protein sequence ID" value="GIJ86314.1"/>
    <property type="molecule type" value="Genomic_DNA"/>
</dbReference>
<gene>
    <name evidence="2" type="ORF">Asppvi_005201</name>
</gene>
<evidence type="ECO:0000313" key="2">
    <source>
        <dbReference type="EMBL" id="GIJ86314.1"/>
    </source>
</evidence>
<dbReference type="OrthoDB" id="429143at2759"/>